<reference evidence="1" key="1">
    <citation type="submission" date="2021-01" db="EMBL/GenBank/DDBJ databases">
        <title>Phytophthora aleatoria, a newly-described species from Pinus radiata is distinct from Phytophthora cactorum isolates based on comparative genomics.</title>
        <authorList>
            <person name="Mcdougal R."/>
            <person name="Panda P."/>
            <person name="Williams N."/>
            <person name="Studholme D.J."/>
        </authorList>
    </citation>
    <scope>NUCLEOTIDE SEQUENCE</scope>
    <source>
        <strain evidence="1">NZFS 4037</strain>
    </source>
</reference>
<keyword evidence="2" id="KW-1185">Reference proteome</keyword>
<evidence type="ECO:0000313" key="2">
    <source>
        <dbReference type="Proteomes" id="UP000709295"/>
    </source>
</evidence>
<evidence type="ECO:0000313" key="1">
    <source>
        <dbReference type="EMBL" id="KAG6945058.1"/>
    </source>
</evidence>
<proteinExistence type="predicted"/>
<name>A0A8J5IDL9_9STRA</name>
<sequence>MRLRGHQLPRTTSNNQLRSWLELPRRWLALDALLFIRRIIQVCVVSSKLRKKTILSPMNSAICDLLLIARLIRPRVTMTMRLVLFWGPL</sequence>
<protein>
    <submittedName>
        <fullName evidence="1">Uncharacterized protein</fullName>
    </submittedName>
</protein>
<accession>A0A8J5IDL9</accession>
<dbReference type="Proteomes" id="UP000709295">
    <property type="component" value="Unassembled WGS sequence"/>
</dbReference>
<dbReference type="EMBL" id="JAENGY010002200">
    <property type="protein sequence ID" value="KAG6945058.1"/>
    <property type="molecule type" value="Genomic_DNA"/>
</dbReference>
<gene>
    <name evidence="1" type="ORF">JG688_00016759</name>
</gene>
<organism evidence="1 2">
    <name type="scientific">Phytophthora aleatoria</name>
    <dbReference type="NCBI Taxonomy" id="2496075"/>
    <lineage>
        <taxon>Eukaryota</taxon>
        <taxon>Sar</taxon>
        <taxon>Stramenopiles</taxon>
        <taxon>Oomycota</taxon>
        <taxon>Peronosporomycetes</taxon>
        <taxon>Peronosporales</taxon>
        <taxon>Peronosporaceae</taxon>
        <taxon>Phytophthora</taxon>
    </lineage>
</organism>
<dbReference type="AlphaFoldDB" id="A0A8J5IDL9"/>
<comment type="caution">
    <text evidence="1">The sequence shown here is derived from an EMBL/GenBank/DDBJ whole genome shotgun (WGS) entry which is preliminary data.</text>
</comment>